<evidence type="ECO:0000313" key="5">
    <source>
        <dbReference type="EMBL" id="NML94545.1"/>
    </source>
</evidence>
<keyword evidence="1" id="KW-0805">Transcription regulation</keyword>
<name>A0A7Y0BQ48_9SPHN</name>
<dbReference type="PANTHER" id="PTHR38445:SF10">
    <property type="entry name" value="GNTR-FAMILY TRANSCRIPTIONAL REGULATOR"/>
    <property type="match status" value="1"/>
</dbReference>
<dbReference type="SUPFAM" id="SSF46785">
    <property type="entry name" value="Winged helix' DNA-binding domain"/>
    <property type="match status" value="1"/>
</dbReference>
<dbReference type="PROSITE" id="PS50949">
    <property type="entry name" value="HTH_GNTR"/>
    <property type="match status" value="1"/>
</dbReference>
<dbReference type="InterPro" id="IPR000524">
    <property type="entry name" value="Tscrpt_reg_HTH_GntR"/>
</dbReference>
<organism evidence="5 6">
    <name type="scientific">Novosphingobium olei</name>
    <dbReference type="NCBI Taxonomy" id="2728851"/>
    <lineage>
        <taxon>Bacteria</taxon>
        <taxon>Pseudomonadati</taxon>
        <taxon>Pseudomonadota</taxon>
        <taxon>Alphaproteobacteria</taxon>
        <taxon>Sphingomonadales</taxon>
        <taxon>Sphingomonadaceae</taxon>
        <taxon>Novosphingobium</taxon>
    </lineage>
</organism>
<evidence type="ECO:0000256" key="1">
    <source>
        <dbReference type="ARBA" id="ARBA00023015"/>
    </source>
</evidence>
<evidence type="ECO:0000256" key="2">
    <source>
        <dbReference type="ARBA" id="ARBA00023125"/>
    </source>
</evidence>
<protein>
    <submittedName>
        <fullName evidence="5">GntR family transcriptional regulator</fullName>
    </submittedName>
</protein>
<sequence>MIAEGIVDGTYPEGALLPSVRSLAVREQANPLTVAKAYQHFQDEGLVVVQRGVGMFVVAGAAQRLRNAMRERFLVDEWPQIRRRLALMGLSIADLAVVNPAN</sequence>
<keyword evidence="6" id="KW-1185">Reference proteome</keyword>
<keyword evidence="2" id="KW-0238">DNA-binding</keyword>
<dbReference type="PANTHER" id="PTHR38445">
    <property type="entry name" value="HTH-TYPE TRANSCRIPTIONAL REPRESSOR YTRA"/>
    <property type="match status" value="1"/>
</dbReference>
<dbReference type="Proteomes" id="UP000583556">
    <property type="component" value="Unassembled WGS sequence"/>
</dbReference>
<dbReference type="InterPro" id="IPR036388">
    <property type="entry name" value="WH-like_DNA-bd_sf"/>
</dbReference>
<comment type="caution">
    <text evidence="5">The sequence shown here is derived from an EMBL/GenBank/DDBJ whole genome shotgun (WGS) entry which is preliminary data.</text>
</comment>
<dbReference type="Gene3D" id="6.10.250.1220">
    <property type="match status" value="1"/>
</dbReference>
<dbReference type="AlphaFoldDB" id="A0A7Y0BQ48"/>
<proteinExistence type="predicted"/>
<dbReference type="GO" id="GO:0003700">
    <property type="term" value="F:DNA-binding transcription factor activity"/>
    <property type="evidence" value="ECO:0007669"/>
    <property type="project" value="InterPro"/>
</dbReference>
<dbReference type="SMART" id="SM00345">
    <property type="entry name" value="HTH_GNTR"/>
    <property type="match status" value="1"/>
</dbReference>
<dbReference type="GO" id="GO:0003677">
    <property type="term" value="F:DNA binding"/>
    <property type="evidence" value="ECO:0007669"/>
    <property type="project" value="UniProtKB-KW"/>
</dbReference>
<accession>A0A7Y0BQ48</accession>
<evidence type="ECO:0000256" key="3">
    <source>
        <dbReference type="ARBA" id="ARBA00023163"/>
    </source>
</evidence>
<reference evidence="5 6" key="1">
    <citation type="submission" date="2020-04" db="EMBL/GenBank/DDBJ databases">
        <title>Novosphingobium sp. TW-4 isolated from soil.</title>
        <authorList>
            <person name="Dahal R.H."/>
            <person name="Chaudhary D.K."/>
        </authorList>
    </citation>
    <scope>NUCLEOTIDE SEQUENCE [LARGE SCALE GENOMIC DNA]</scope>
    <source>
        <strain evidence="5 6">TW-4</strain>
    </source>
</reference>
<evidence type="ECO:0000259" key="4">
    <source>
        <dbReference type="PROSITE" id="PS50949"/>
    </source>
</evidence>
<dbReference type="Pfam" id="PF00392">
    <property type="entry name" value="GntR"/>
    <property type="match status" value="1"/>
</dbReference>
<evidence type="ECO:0000313" key="6">
    <source>
        <dbReference type="Proteomes" id="UP000583556"/>
    </source>
</evidence>
<dbReference type="EMBL" id="JABBGM010000005">
    <property type="protein sequence ID" value="NML94545.1"/>
    <property type="molecule type" value="Genomic_DNA"/>
</dbReference>
<dbReference type="Gene3D" id="1.10.10.10">
    <property type="entry name" value="Winged helix-like DNA-binding domain superfamily/Winged helix DNA-binding domain"/>
    <property type="match status" value="1"/>
</dbReference>
<feature type="domain" description="HTH gntR-type" evidence="4">
    <location>
        <begin position="1"/>
        <end position="60"/>
    </location>
</feature>
<gene>
    <name evidence="5" type="ORF">HHL27_12805</name>
</gene>
<dbReference type="InterPro" id="IPR036390">
    <property type="entry name" value="WH_DNA-bd_sf"/>
</dbReference>
<keyword evidence="3" id="KW-0804">Transcription</keyword>